<dbReference type="EMBL" id="JACIGY010000001">
    <property type="protein sequence ID" value="MBB4409585.1"/>
    <property type="molecule type" value="Genomic_DNA"/>
</dbReference>
<evidence type="ECO:0000256" key="1">
    <source>
        <dbReference type="SAM" id="Coils"/>
    </source>
</evidence>
<dbReference type="Proteomes" id="UP000520770">
    <property type="component" value="Unassembled WGS sequence"/>
</dbReference>
<dbReference type="EMBL" id="JACIHM010000001">
    <property type="protein sequence ID" value="MBB4444274.1"/>
    <property type="molecule type" value="Genomic_DNA"/>
</dbReference>
<dbReference type="RefSeq" id="WP_183822106.1">
    <property type="nucleotide sequence ID" value="NZ_JACIGW010000001.1"/>
</dbReference>
<evidence type="ECO:0000313" key="6">
    <source>
        <dbReference type="Proteomes" id="UP000524535"/>
    </source>
</evidence>
<evidence type="ECO:0000313" key="4">
    <source>
        <dbReference type="EMBL" id="MBB4444274.1"/>
    </source>
</evidence>
<name>A0A7W6UVB6_9HYPH</name>
<proteinExistence type="predicted"/>
<evidence type="ECO:0000313" key="3">
    <source>
        <dbReference type="EMBL" id="MBB4409585.1"/>
    </source>
</evidence>
<accession>A0A7W6UVB6</accession>
<feature type="coiled-coil region" evidence="1">
    <location>
        <begin position="14"/>
        <end position="48"/>
    </location>
</feature>
<dbReference type="Proteomes" id="UP000524535">
    <property type="component" value="Unassembled WGS sequence"/>
</dbReference>
<evidence type="ECO:0000313" key="5">
    <source>
        <dbReference type="Proteomes" id="UP000520770"/>
    </source>
</evidence>
<evidence type="ECO:0000313" key="7">
    <source>
        <dbReference type="Proteomes" id="UP000576087"/>
    </source>
</evidence>
<dbReference type="Proteomes" id="UP000576087">
    <property type="component" value="Unassembled WGS sequence"/>
</dbReference>
<evidence type="ECO:0000313" key="2">
    <source>
        <dbReference type="EMBL" id="MBB4348021.1"/>
    </source>
</evidence>
<protein>
    <submittedName>
        <fullName evidence="4">Chromosome segregation ATPase</fullName>
    </submittedName>
</protein>
<dbReference type="AlphaFoldDB" id="A0A7W6UVB6"/>
<keyword evidence="6" id="KW-1185">Reference proteome</keyword>
<keyword evidence="1" id="KW-0175">Coiled coil</keyword>
<organism evidence="4 7">
    <name type="scientific">Aliirhizobium cellulosilyticum</name>
    <dbReference type="NCBI Taxonomy" id="393664"/>
    <lineage>
        <taxon>Bacteria</taxon>
        <taxon>Pseudomonadati</taxon>
        <taxon>Pseudomonadota</taxon>
        <taxon>Alphaproteobacteria</taxon>
        <taxon>Hyphomicrobiales</taxon>
        <taxon>Rhizobiaceae</taxon>
        <taxon>Aliirhizobium</taxon>
    </lineage>
</organism>
<dbReference type="EMBL" id="JACIGW010000001">
    <property type="protein sequence ID" value="MBB4348021.1"/>
    <property type="molecule type" value="Genomic_DNA"/>
</dbReference>
<comment type="caution">
    <text evidence="4">The sequence shown here is derived from an EMBL/GenBank/DDBJ whole genome shotgun (WGS) entry which is preliminary data.</text>
</comment>
<gene>
    <name evidence="3" type="ORF">GGE31_000056</name>
    <name evidence="2" type="ORF">GGE33_001729</name>
    <name evidence="4" type="ORF">GGE35_000056</name>
</gene>
<reference evidence="5 6" key="1">
    <citation type="submission" date="2020-08" db="EMBL/GenBank/DDBJ databases">
        <title>Genomic Encyclopedia of Type Strains, Phase IV (KMG-V): Genome sequencing to study the core and pangenomes of soil and plant-associated prokaryotes.</title>
        <authorList>
            <person name="Whitman W."/>
        </authorList>
    </citation>
    <scope>NUCLEOTIDE SEQUENCE [LARGE SCALE GENOMIC DNA]</scope>
    <source>
        <strain evidence="3 6">SEMIA 444</strain>
        <strain evidence="2 5">SEMIA 448</strain>
        <strain evidence="4 7">SEMIA 452</strain>
    </source>
</reference>
<sequence>MKFNKSTPFRVPTLAEADADYAAMEAKLAELATEASRTNAEIDELAADIIARPAPRIQAGVAALLGETVDQTLASRPAKLAELRKHAADVDAAIEIIRRRMRDRQAQASVAACAVVRAEYGKRISALVEALDAVHAARLHADALLDGLENEGVQITYLPAVRANFLGERNDGHIHRFRREAAEAGYV</sequence>